<gene>
    <name evidence="1" type="ORF">F5144DRAFT_647286</name>
</gene>
<evidence type="ECO:0000313" key="1">
    <source>
        <dbReference type="EMBL" id="KAH6637240.1"/>
    </source>
</evidence>
<organism evidence="1 2">
    <name type="scientific">Chaetomium tenue</name>
    <dbReference type="NCBI Taxonomy" id="1854479"/>
    <lineage>
        <taxon>Eukaryota</taxon>
        <taxon>Fungi</taxon>
        <taxon>Dikarya</taxon>
        <taxon>Ascomycota</taxon>
        <taxon>Pezizomycotina</taxon>
        <taxon>Sordariomycetes</taxon>
        <taxon>Sordariomycetidae</taxon>
        <taxon>Sordariales</taxon>
        <taxon>Chaetomiaceae</taxon>
        <taxon>Chaetomium</taxon>
    </lineage>
</organism>
<evidence type="ECO:0000313" key="2">
    <source>
        <dbReference type="Proteomes" id="UP000724584"/>
    </source>
</evidence>
<protein>
    <submittedName>
        <fullName evidence="1">Uncharacterized protein</fullName>
    </submittedName>
</protein>
<keyword evidence="2" id="KW-1185">Reference proteome</keyword>
<comment type="caution">
    <text evidence="1">The sequence shown here is derived from an EMBL/GenBank/DDBJ whole genome shotgun (WGS) entry which is preliminary data.</text>
</comment>
<accession>A0ACB7PGZ6</accession>
<dbReference type="Proteomes" id="UP000724584">
    <property type="component" value="Unassembled WGS sequence"/>
</dbReference>
<reference evidence="1 2" key="1">
    <citation type="journal article" date="2021" name="Nat. Commun.">
        <title>Genetic determinants of endophytism in the Arabidopsis root mycobiome.</title>
        <authorList>
            <person name="Mesny F."/>
            <person name="Miyauchi S."/>
            <person name="Thiergart T."/>
            <person name="Pickel B."/>
            <person name="Atanasova L."/>
            <person name="Karlsson M."/>
            <person name="Huettel B."/>
            <person name="Barry K.W."/>
            <person name="Haridas S."/>
            <person name="Chen C."/>
            <person name="Bauer D."/>
            <person name="Andreopoulos W."/>
            <person name="Pangilinan J."/>
            <person name="LaButti K."/>
            <person name="Riley R."/>
            <person name="Lipzen A."/>
            <person name="Clum A."/>
            <person name="Drula E."/>
            <person name="Henrissat B."/>
            <person name="Kohler A."/>
            <person name="Grigoriev I.V."/>
            <person name="Martin F.M."/>
            <person name="Hacquard S."/>
        </authorList>
    </citation>
    <scope>NUCLEOTIDE SEQUENCE [LARGE SCALE GENOMIC DNA]</scope>
    <source>
        <strain evidence="1 2">MPI-SDFR-AT-0079</strain>
    </source>
</reference>
<proteinExistence type="predicted"/>
<dbReference type="EMBL" id="JAGIZQ010000003">
    <property type="protein sequence ID" value="KAH6637240.1"/>
    <property type="molecule type" value="Genomic_DNA"/>
</dbReference>
<sequence>MGKRQKQTAQQPNPDSPLGQPGPHGYPMRFGVRLAGCKGFKIYGADPKQPCRYVELHTRRQILHETAHKKDRSPAIVTVNENWPSWSLFPLDDESSTFTITVHNNPKEASTDPDNNTTAEPEAADSEASNPGPPNTEATNTEIINTEAADAEASEPEASEPEAVDLTIEMDHTRCRPVTFQFTFPIPSPQANGTTTLETFEWRRAAQACQETRGIRKRTLPPIETGDDRLPEEKFVYAPSGSVLVRLGDGSNRCAPGRDRPLGFTRAGEEIVASYTASRDYRAWYYFQFWGSGATGELGEVFTHVAVMSGMAVYQDEEAERAKRTKRKPDVHGARPPVSTGLPRRTDGMGRAPARGVHLVQHGDHAPGHLAAQCGMR</sequence>
<name>A0ACB7PGZ6_9PEZI</name>